<keyword evidence="3" id="KW-1185">Reference proteome</keyword>
<dbReference type="OrthoDB" id="4179406at2759"/>
<sequence length="495" mass="54199">MVQMKRENPAVDDSTAGWEDISEGELNQSRLSQSRTSSSSTASPRTRRRRRTAGTKAAIHASEKESSRRLRSATPSPSYVAASPPAPASPVKPSLPRSRTLDISREDVVDSLGSGAYHTFHYVHDIVAPAIRAFRKPLSLFLFLWMLAWAVTRMSATIRTALSPLCILPGISSSSLCAPFPPQAYNGRGRKPGDNNSKPQRVDFPELMRMQEGTFEHLMDNAVGGAGLSLEVRKAELATGDLTILVRNSELKGRDVLGDLLETFVKDAKKTAKGLTRLGSKVGGAVDQVMAVNGYTMRTIQEAHANTPSPYSIRALMPSFGRAPPREKVLAAFTDAMDTLADAITRLIVEAEVSLADLSALEEDLSAIHAVVVRENGSVTRSKDELLAQLWTMLGANRREIRSHDDRLALLQGLGDYRRRALAHVVAALQTLQGMSEDMEDLRERVAAPEIVGGRIPLEVHMESIQSGLERLKEGRVKAKEREDEAIRRVLAIDE</sequence>
<dbReference type="KEGG" id="cput:CONPUDRAFT_119164"/>
<dbReference type="Proteomes" id="UP000053558">
    <property type="component" value="Unassembled WGS sequence"/>
</dbReference>
<dbReference type="GeneID" id="19199449"/>
<dbReference type="AlphaFoldDB" id="A0A5M3MXH0"/>
<dbReference type="EMBL" id="JH711575">
    <property type="protein sequence ID" value="EIW83786.1"/>
    <property type="molecule type" value="Genomic_DNA"/>
</dbReference>
<accession>A0A5M3MXH0</accession>
<reference evidence="3" key="1">
    <citation type="journal article" date="2012" name="Science">
        <title>The Paleozoic origin of enzymatic lignin decomposition reconstructed from 31 fungal genomes.</title>
        <authorList>
            <person name="Floudas D."/>
            <person name="Binder M."/>
            <person name="Riley R."/>
            <person name="Barry K."/>
            <person name="Blanchette R.A."/>
            <person name="Henrissat B."/>
            <person name="Martinez A.T."/>
            <person name="Otillar R."/>
            <person name="Spatafora J.W."/>
            <person name="Yadav J.S."/>
            <person name="Aerts A."/>
            <person name="Benoit I."/>
            <person name="Boyd A."/>
            <person name="Carlson A."/>
            <person name="Copeland A."/>
            <person name="Coutinho P.M."/>
            <person name="de Vries R.P."/>
            <person name="Ferreira P."/>
            <person name="Findley K."/>
            <person name="Foster B."/>
            <person name="Gaskell J."/>
            <person name="Glotzer D."/>
            <person name="Gorecki P."/>
            <person name="Heitman J."/>
            <person name="Hesse C."/>
            <person name="Hori C."/>
            <person name="Igarashi K."/>
            <person name="Jurgens J.A."/>
            <person name="Kallen N."/>
            <person name="Kersten P."/>
            <person name="Kohler A."/>
            <person name="Kuees U."/>
            <person name="Kumar T.K.A."/>
            <person name="Kuo A."/>
            <person name="LaButti K."/>
            <person name="Larrondo L.F."/>
            <person name="Lindquist E."/>
            <person name="Ling A."/>
            <person name="Lombard V."/>
            <person name="Lucas S."/>
            <person name="Lundell T."/>
            <person name="Martin R."/>
            <person name="McLaughlin D.J."/>
            <person name="Morgenstern I."/>
            <person name="Morin E."/>
            <person name="Murat C."/>
            <person name="Nagy L.G."/>
            <person name="Nolan M."/>
            <person name="Ohm R.A."/>
            <person name="Patyshakuliyeva A."/>
            <person name="Rokas A."/>
            <person name="Ruiz-Duenas F.J."/>
            <person name="Sabat G."/>
            <person name="Salamov A."/>
            <person name="Samejima M."/>
            <person name="Schmutz J."/>
            <person name="Slot J.C."/>
            <person name="St John F."/>
            <person name="Stenlid J."/>
            <person name="Sun H."/>
            <person name="Sun S."/>
            <person name="Syed K."/>
            <person name="Tsang A."/>
            <person name="Wiebenga A."/>
            <person name="Young D."/>
            <person name="Pisabarro A."/>
            <person name="Eastwood D.C."/>
            <person name="Martin F."/>
            <person name="Cullen D."/>
            <person name="Grigoriev I.V."/>
            <person name="Hibbett D.S."/>
        </authorList>
    </citation>
    <scope>NUCLEOTIDE SEQUENCE [LARGE SCALE GENOMIC DNA]</scope>
    <source>
        <strain evidence="3">RWD-64-598 SS2</strain>
    </source>
</reference>
<name>A0A5M3MXH0_CONPW</name>
<feature type="compositionally biased region" description="Low complexity" evidence="1">
    <location>
        <begin position="72"/>
        <end position="83"/>
    </location>
</feature>
<proteinExistence type="predicted"/>
<evidence type="ECO:0000256" key="1">
    <source>
        <dbReference type="SAM" id="MobiDB-lite"/>
    </source>
</evidence>
<feature type="region of interest" description="Disordered" evidence="1">
    <location>
        <begin position="1"/>
        <end position="99"/>
    </location>
</feature>
<evidence type="ECO:0000313" key="2">
    <source>
        <dbReference type="EMBL" id="EIW83786.1"/>
    </source>
</evidence>
<evidence type="ECO:0000313" key="3">
    <source>
        <dbReference type="Proteomes" id="UP000053558"/>
    </source>
</evidence>
<dbReference type="OMA" id="FHMPRID"/>
<dbReference type="RefSeq" id="XP_007765682.1">
    <property type="nucleotide sequence ID" value="XM_007767492.1"/>
</dbReference>
<gene>
    <name evidence="2" type="ORF">CONPUDRAFT_119164</name>
</gene>
<feature type="compositionally biased region" description="Low complexity" evidence="1">
    <location>
        <begin position="29"/>
        <end position="44"/>
    </location>
</feature>
<organism evidence="2 3">
    <name type="scientific">Coniophora puteana (strain RWD-64-598)</name>
    <name type="common">Brown rot fungus</name>
    <dbReference type="NCBI Taxonomy" id="741705"/>
    <lineage>
        <taxon>Eukaryota</taxon>
        <taxon>Fungi</taxon>
        <taxon>Dikarya</taxon>
        <taxon>Basidiomycota</taxon>
        <taxon>Agaricomycotina</taxon>
        <taxon>Agaricomycetes</taxon>
        <taxon>Agaricomycetidae</taxon>
        <taxon>Boletales</taxon>
        <taxon>Coniophorineae</taxon>
        <taxon>Coniophoraceae</taxon>
        <taxon>Coniophora</taxon>
    </lineage>
</organism>
<protein>
    <submittedName>
        <fullName evidence="2">Uncharacterized protein</fullName>
    </submittedName>
</protein>
<comment type="caution">
    <text evidence="2">The sequence shown here is derived from an EMBL/GenBank/DDBJ whole genome shotgun (WGS) entry which is preliminary data.</text>
</comment>